<evidence type="ECO:0000256" key="10">
    <source>
        <dbReference type="ARBA" id="ARBA00023163"/>
    </source>
</evidence>
<evidence type="ECO:0000256" key="2">
    <source>
        <dbReference type="ARBA" id="ARBA00022603"/>
    </source>
</evidence>
<dbReference type="InterPro" id="IPR035451">
    <property type="entry name" value="Ada-like_dom_sf"/>
</dbReference>
<comment type="catalytic activity">
    <reaction evidence="1">
        <text>a 4-O-methyl-thymidine in DNA + L-cysteinyl-[protein] = a thymidine in DNA + S-methyl-L-cysteinyl-[protein]</text>
        <dbReference type="Rhea" id="RHEA:53428"/>
        <dbReference type="Rhea" id="RHEA-COMP:10131"/>
        <dbReference type="Rhea" id="RHEA-COMP:10132"/>
        <dbReference type="Rhea" id="RHEA-COMP:13555"/>
        <dbReference type="Rhea" id="RHEA-COMP:13556"/>
        <dbReference type="ChEBI" id="CHEBI:29950"/>
        <dbReference type="ChEBI" id="CHEBI:82612"/>
        <dbReference type="ChEBI" id="CHEBI:137386"/>
        <dbReference type="ChEBI" id="CHEBI:137387"/>
        <dbReference type="EC" id="2.1.1.63"/>
    </reaction>
</comment>
<evidence type="ECO:0000256" key="3">
    <source>
        <dbReference type="ARBA" id="ARBA00022679"/>
    </source>
</evidence>
<dbReference type="GO" id="GO:0043565">
    <property type="term" value="F:sequence-specific DNA binding"/>
    <property type="evidence" value="ECO:0007669"/>
    <property type="project" value="InterPro"/>
</dbReference>
<keyword evidence="7" id="KW-0805">Transcription regulation</keyword>
<evidence type="ECO:0000256" key="8">
    <source>
        <dbReference type="ARBA" id="ARBA00023125"/>
    </source>
</evidence>
<dbReference type="AlphaFoldDB" id="A0A653E5Z7"/>
<keyword evidence="8" id="KW-0238">DNA-binding</keyword>
<gene>
    <name evidence="16" type="primary">ada</name>
    <name evidence="16" type="ORF">PMYSY11_2166</name>
</gene>
<keyword evidence="9" id="KW-0010">Activator</keyword>
<accession>A0A653E5Z7</accession>
<feature type="binding site" evidence="14">
    <location>
        <position position="67"/>
    </location>
    <ligand>
        <name>Zn(2+)</name>
        <dbReference type="ChEBI" id="CHEBI:29105"/>
    </ligand>
</feature>
<dbReference type="SUPFAM" id="SSF57884">
    <property type="entry name" value="Ada DNA repair protein, N-terminal domain (N-Ada 10)"/>
    <property type="match status" value="1"/>
</dbReference>
<keyword evidence="11" id="KW-0234">DNA repair</keyword>
<evidence type="ECO:0000256" key="5">
    <source>
        <dbReference type="ARBA" id="ARBA00022763"/>
    </source>
</evidence>
<organism evidence="16">
    <name type="scientific">Pseudomonas marincola</name>
    <dbReference type="NCBI Taxonomy" id="437900"/>
    <lineage>
        <taxon>Bacteria</taxon>
        <taxon>Pseudomonadati</taxon>
        <taxon>Pseudomonadota</taxon>
        <taxon>Gammaproteobacteria</taxon>
        <taxon>Pseudomonadales</taxon>
        <taxon>Pseudomonadaceae</taxon>
        <taxon>Pseudomonas</taxon>
    </lineage>
</organism>
<dbReference type="Pfam" id="PF02805">
    <property type="entry name" value="Ada_Zn_binding"/>
    <property type="match status" value="1"/>
</dbReference>
<dbReference type="GO" id="GO:0009893">
    <property type="term" value="P:positive regulation of metabolic process"/>
    <property type="evidence" value="ECO:0007669"/>
    <property type="project" value="UniProtKB-ARBA"/>
</dbReference>
<evidence type="ECO:0000256" key="6">
    <source>
        <dbReference type="ARBA" id="ARBA00022833"/>
    </source>
</evidence>
<dbReference type="SUPFAM" id="SSF46767">
    <property type="entry name" value="Methylated DNA-protein cysteine methyltransferase, C-terminal domain"/>
    <property type="match status" value="1"/>
</dbReference>
<dbReference type="PROSITE" id="PS00374">
    <property type="entry name" value="MGMT"/>
    <property type="match status" value="1"/>
</dbReference>
<evidence type="ECO:0000256" key="11">
    <source>
        <dbReference type="ARBA" id="ARBA00023204"/>
    </source>
</evidence>
<evidence type="ECO:0000256" key="13">
    <source>
        <dbReference type="PIRSR" id="PIRSR000409-1"/>
    </source>
</evidence>
<dbReference type="Pfam" id="PF01035">
    <property type="entry name" value="DNA_binding_1"/>
    <property type="match status" value="1"/>
</dbReference>
<dbReference type="InterPro" id="IPR036631">
    <property type="entry name" value="MGMT_N_sf"/>
</dbReference>
<dbReference type="InterPro" id="IPR018062">
    <property type="entry name" value="HTH_AraC-typ_CS"/>
</dbReference>
<dbReference type="SUPFAM" id="SSF46689">
    <property type="entry name" value="Homeodomain-like"/>
    <property type="match status" value="1"/>
</dbReference>
<dbReference type="SUPFAM" id="SSF53155">
    <property type="entry name" value="Methylated DNA-protein cysteine methyltransferase domain"/>
    <property type="match status" value="1"/>
</dbReference>
<dbReference type="NCBIfam" id="TIGR00589">
    <property type="entry name" value="ogt"/>
    <property type="match status" value="1"/>
</dbReference>
<dbReference type="Gene3D" id="3.40.10.10">
    <property type="entry name" value="DNA Methylphosphotriester Repair Domain"/>
    <property type="match status" value="1"/>
</dbReference>
<evidence type="ECO:0000313" key="16">
    <source>
        <dbReference type="EMBL" id="VEV97212.1"/>
    </source>
</evidence>
<keyword evidence="3" id="KW-0808">Transferase</keyword>
<dbReference type="PIRSF" id="PIRSF000409">
    <property type="entry name" value="Ada"/>
    <property type="match status" value="1"/>
</dbReference>
<dbReference type="PROSITE" id="PS00041">
    <property type="entry name" value="HTH_ARAC_FAMILY_1"/>
    <property type="match status" value="1"/>
</dbReference>
<feature type="active site" description="Nucleophile; methyl group acceptor from either O6-methylguanine or O4-methylthymine" evidence="13">
    <location>
        <position position="312"/>
    </location>
</feature>
<sequence>MPDLSRYWQAVCERDASYDGQFVFAVSSTGVYCRPSCPARRPKASNVSFHGSCEAAERAGFRPCKRCSPHGQSPAQQMDQLVTAACRLLLESSPAPTLAQLSERIGVSASHLVRAFKLRTGLTPKAWLAAQRKARFETLIPAADSVLDAALSAGYSGTRAIYQQPQALSPSQRRQQGRGETLRYTFGQSPLGQVLLVASDKGVCALWLGDSTEALETELHARFAQASLQPDSAGLGSWLQAVLKQIVEPQRAVQLPLDIRGTAFQQQVWRALQSIPCGQTRNYQQLAQKLDSHPRAIARACASNSLALLIPCHRVINAAGGLSGYRWGIERKQALLDREQASKAD</sequence>
<comment type="cofactor">
    <cofactor evidence="14">
        <name>Zn(2+)</name>
        <dbReference type="ChEBI" id="CHEBI:29105"/>
    </cofactor>
    <text evidence="14">Binds 1 zinc ion per subunit.</text>
</comment>
<dbReference type="InterPro" id="IPR001497">
    <property type="entry name" value="MethylDNA_cys_MeTrfase_AS"/>
</dbReference>
<dbReference type="InterPro" id="IPR036388">
    <property type="entry name" value="WH-like_DNA-bd_sf"/>
</dbReference>
<dbReference type="InterPro" id="IPR018060">
    <property type="entry name" value="HTH_AraC"/>
</dbReference>
<dbReference type="GO" id="GO:0032259">
    <property type="term" value="P:methylation"/>
    <property type="evidence" value="ECO:0007669"/>
    <property type="project" value="UniProtKB-KW"/>
</dbReference>
<evidence type="ECO:0000256" key="7">
    <source>
        <dbReference type="ARBA" id="ARBA00023015"/>
    </source>
</evidence>
<dbReference type="Gene3D" id="1.10.10.10">
    <property type="entry name" value="Winged helix-like DNA-binding domain superfamily/Winged helix DNA-binding domain"/>
    <property type="match status" value="1"/>
</dbReference>
<dbReference type="SMART" id="SM00342">
    <property type="entry name" value="HTH_ARAC"/>
    <property type="match status" value="1"/>
</dbReference>
<evidence type="ECO:0000259" key="15">
    <source>
        <dbReference type="PROSITE" id="PS01124"/>
    </source>
</evidence>
<keyword evidence="5" id="KW-0227">DNA damage</keyword>
<name>A0A653E5Z7_9PSED</name>
<evidence type="ECO:0000256" key="12">
    <source>
        <dbReference type="ARBA" id="ARBA00049348"/>
    </source>
</evidence>
<proteinExistence type="predicted"/>
<dbReference type="GO" id="GO:0008270">
    <property type="term" value="F:zinc ion binding"/>
    <property type="evidence" value="ECO:0007669"/>
    <property type="project" value="InterPro"/>
</dbReference>
<dbReference type="InterPro" id="IPR004026">
    <property type="entry name" value="Ada_DNA_repair_Zn-bd"/>
</dbReference>
<dbReference type="InterPro" id="IPR009057">
    <property type="entry name" value="Homeodomain-like_sf"/>
</dbReference>
<dbReference type="GO" id="GO:0006281">
    <property type="term" value="P:DNA repair"/>
    <property type="evidence" value="ECO:0007669"/>
    <property type="project" value="UniProtKB-KW"/>
</dbReference>
<feature type="binding site" evidence="14">
    <location>
        <position position="37"/>
    </location>
    <ligand>
        <name>Zn(2+)</name>
        <dbReference type="ChEBI" id="CHEBI:29105"/>
    </ligand>
</feature>
<dbReference type="GO" id="GO:0003908">
    <property type="term" value="F:methylated-DNA-[protein]-cysteine S-methyltransferase activity"/>
    <property type="evidence" value="ECO:0007669"/>
    <property type="project" value="UniProtKB-EC"/>
</dbReference>
<dbReference type="RefSeq" id="WP_150548251.1">
    <property type="nucleotide sequence ID" value="NZ_LR215729.2"/>
</dbReference>
<keyword evidence="10" id="KW-0804">Transcription</keyword>
<dbReference type="Gene3D" id="1.10.10.60">
    <property type="entry name" value="Homeodomain-like"/>
    <property type="match status" value="1"/>
</dbReference>
<dbReference type="PANTHER" id="PTHR10815">
    <property type="entry name" value="METHYLATED-DNA--PROTEIN-CYSTEINE METHYLTRANSFERASE"/>
    <property type="match status" value="1"/>
</dbReference>
<keyword evidence="6 14" id="KW-0862">Zinc</keyword>
<dbReference type="GO" id="GO:0003700">
    <property type="term" value="F:DNA-binding transcription factor activity"/>
    <property type="evidence" value="ECO:0007669"/>
    <property type="project" value="InterPro"/>
</dbReference>
<feature type="binding site" evidence="14">
    <location>
        <position position="64"/>
    </location>
    <ligand>
        <name>Zn(2+)</name>
        <dbReference type="ChEBI" id="CHEBI:29105"/>
    </ligand>
</feature>
<dbReference type="Pfam" id="PF12833">
    <property type="entry name" value="HTH_18"/>
    <property type="match status" value="1"/>
</dbReference>
<feature type="binding site" evidence="14">
    <location>
        <position position="33"/>
    </location>
    <ligand>
        <name>Zn(2+)</name>
        <dbReference type="ChEBI" id="CHEBI:29105"/>
    </ligand>
</feature>
<feature type="active site" description="Nucleophile; methyl group acceptor from methylphosphotriester" evidence="13">
    <location>
        <position position="33"/>
    </location>
</feature>
<dbReference type="NCBIfam" id="NF011964">
    <property type="entry name" value="PRK15435.1"/>
    <property type="match status" value="1"/>
</dbReference>
<dbReference type="PROSITE" id="PS01124">
    <property type="entry name" value="HTH_ARAC_FAMILY_2"/>
    <property type="match status" value="1"/>
</dbReference>
<keyword evidence="4 14" id="KW-0479">Metal-binding</keyword>
<dbReference type="Gene3D" id="3.30.160.70">
    <property type="entry name" value="Methylated DNA-protein cysteine methyltransferase domain"/>
    <property type="match status" value="1"/>
</dbReference>
<protein>
    <submittedName>
        <fullName evidence="16">Bifunctional transcriptional activator/DNA repair enzyme Ada</fullName>
    </submittedName>
</protein>
<dbReference type="CDD" id="cd06445">
    <property type="entry name" value="ATase"/>
    <property type="match status" value="1"/>
</dbReference>
<reference evidence="16" key="1">
    <citation type="submission" date="2019-02" db="EMBL/GenBank/DDBJ databases">
        <authorList>
            <consortium name="Genoscope - CEA"/>
            <person name="William W."/>
        </authorList>
    </citation>
    <scope>NUCLEOTIDE SEQUENCE [LARGE SCALE GENOMIC DNA]</scope>
    <source>
        <strain evidence="16">YSy11</strain>
    </source>
</reference>
<comment type="catalytic activity">
    <reaction evidence="12">
        <text>a 6-O-methyl-2'-deoxyguanosine in DNA + L-cysteinyl-[protein] = S-methyl-L-cysteinyl-[protein] + a 2'-deoxyguanosine in DNA</text>
        <dbReference type="Rhea" id="RHEA:24000"/>
        <dbReference type="Rhea" id="RHEA-COMP:10131"/>
        <dbReference type="Rhea" id="RHEA-COMP:10132"/>
        <dbReference type="Rhea" id="RHEA-COMP:11367"/>
        <dbReference type="Rhea" id="RHEA-COMP:11368"/>
        <dbReference type="ChEBI" id="CHEBI:29950"/>
        <dbReference type="ChEBI" id="CHEBI:82612"/>
        <dbReference type="ChEBI" id="CHEBI:85445"/>
        <dbReference type="ChEBI" id="CHEBI:85448"/>
        <dbReference type="EC" id="2.1.1.63"/>
    </reaction>
</comment>
<evidence type="ECO:0000256" key="9">
    <source>
        <dbReference type="ARBA" id="ARBA00023159"/>
    </source>
</evidence>
<dbReference type="PANTHER" id="PTHR10815:SF14">
    <property type="entry name" value="BIFUNCTIONAL TRANSCRIPTIONAL ACTIVATOR_DNA REPAIR ENZYME ADA"/>
    <property type="match status" value="1"/>
</dbReference>
<dbReference type="InterPro" id="IPR014048">
    <property type="entry name" value="MethylDNA_cys_MeTrfase_DNA-bd"/>
</dbReference>
<feature type="domain" description="HTH araC/xylS-type" evidence="15">
    <location>
        <begin position="79"/>
        <end position="176"/>
    </location>
</feature>
<evidence type="ECO:0000256" key="1">
    <source>
        <dbReference type="ARBA" id="ARBA00001286"/>
    </source>
</evidence>
<evidence type="ECO:0000256" key="14">
    <source>
        <dbReference type="PIRSR" id="PIRSR000409-3"/>
    </source>
</evidence>
<dbReference type="InterPro" id="IPR016221">
    <property type="entry name" value="Bifunct_regulatory_prot_Ada"/>
</dbReference>
<dbReference type="EMBL" id="LR215729">
    <property type="protein sequence ID" value="VEV97212.1"/>
    <property type="molecule type" value="Genomic_DNA"/>
</dbReference>
<keyword evidence="2" id="KW-0489">Methyltransferase</keyword>
<dbReference type="InterPro" id="IPR036217">
    <property type="entry name" value="MethylDNA_cys_MeTrfase_DNAb"/>
</dbReference>
<evidence type="ECO:0000256" key="4">
    <source>
        <dbReference type="ARBA" id="ARBA00022723"/>
    </source>
</evidence>